<dbReference type="Proteomes" id="UP000001582">
    <property type="component" value="Chromosome"/>
</dbReference>
<sequence>MRPCSALRYSLLLLAFAASAAIQAQPKTLAVCTEAAPEGFDPARYTSGYTFDASAHPLYNALAAFAPGSATVIPALAESWDISADGLVYTFRLRQGVKFHSTDYFKPSREFNADDVLFSFQRMLDPRHPAHDLSPSGYPYADAMQLREIIERIEKIDEHQVRFVLKHPEAPFLADLAMPFGSILSAEYAGQLIALGKGDELNSKPIGTGPFVLTRYRKDAQVRYAANPDYWKGKPAIDHLVLAITLDPNVRVQRLRRNECQIALTPKPEDIAALRQDPQLTVLQEAAMITSHAAINTRHKPFDDPRVRRAISLGFNKPSYLKIVFGDQARPAIGPYPPMLLGYDDSIHDWPYDPAQAKALLKEAGVAPGTPLNLYISTGSGPGGNPARVAQLIQSDLAGIGLQVNIRQFEWGEMVKRTKAGEHDMMLYSWIGDNGDPDNFLTHNLGCASVESGENRARWCDKAFDEAIRKARMSNDESQRVALYKEAQRIFHEQMPWLPLAHPLMFDAQRKNVGGYRMSPMSARDFSRVTLE</sequence>
<evidence type="ECO:0000256" key="4">
    <source>
        <dbReference type="ARBA" id="ARBA00022856"/>
    </source>
</evidence>
<dbReference type="GO" id="GO:1904680">
    <property type="term" value="F:peptide transmembrane transporter activity"/>
    <property type="evidence" value="ECO:0007669"/>
    <property type="project" value="TreeGrafter"/>
</dbReference>
<keyword evidence="5" id="KW-0653">Protein transport</keyword>
<gene>
    <name evidence="8" type="ordered locus">PSPA7_5111</name>
</gene>
<keyword evidence="2" id="KW-0813">Transport</keyword>
<evidence type="ECO:0000256" key="5">
    <source>
        <dbReference type="ARBA" id="ARBA00022927"/>
    </source>
</evidence>
<dbReference type="KEGG" id="pap:PSPA7_5111"/>
<evidence type="ECO:0000313" key="9">
    <source>
        <dbReference type="Proteomes" id="UP000001582"/>
    </source>
</evidence>
<dbReference type="Pfam" id="PF00496">
    <property type="entry name" value="SBP_bac_5"/>
    <property type="match status" value="1"/>
</dbReference>
<dbReference type="GO" id="GO:0030288">
    <property type="term" value="C:outer membrane-bounded periplasmic space"/>
    <property type="evidence" value="ECO:0007669"/>
    <property type="project" value="TreeGrafter"/>
</dbReference>
<dbReference type="FunFam" id="3.90.76.10:FF:000002">
    <property type="entry name" value="Dipeptide ABC transporter, substrate-binding protein"/>
    <property type="match status" value="1"/>
</dbReference>
<dbReference type="GO" id="GO:0043190">
    <property type="term" value="C:ATP-binding cassette (ABC) transporter complex"/>
    <property type="evidence" value="ECO:0007669"/>
    <property type="project" value="InterPro"/>
</dbReference>
<comment type="similarity">
    <text evidence="1">Belongs to the bacterial solute-binding protein 5 family.</text>
</comment>
<protein>
    <submittedName>
        <fullName evidence="8">Putative binding protein component of ABC transporter</fullName>
    </submittedName>
</protein>
<dbReference type="PANTHER" id="PTHR30290:SF38">
    <property type="entry name" value="D,D-DIPEPTIDE-BINDING PERIPLASMIC PROTEIN DDPA-RELATED"/>
    <property type="match status" value="1"/>
</dbReference>
<dbReference type="EMBL" id="CP000744">
    <property type="protein sequence ID" value="ABR86885.1"/>
    <property type="molecule type" value="Genomic_DNA"/>
</dbReference>
<keyword evidence="4" id="KW-0571">Peptide transport</keyword>
<dbReference type="AlphaFoldDB" id="A6VBL2"/>
<dbReference type="RefSeq" id="WP_012077253.1">
    <property type="nucleotide sequence ID" value="NC_009656.1"/>
</dbReference>
<feature type="chain" id="PRO_5002703817" evidence="6">
    <location>
        <begin position="21"/>
        <end position="532"/>
    </location>
</feature>
<proteinExistence type="inferred from homology"/>
<dbReference type="GO" id="GO:0042938">
    <property type="term" value="P:dipeptide transport"/>
    <property type="evidence" value="ECO:0007669"/>
    <property type="project" value="TreeGrafter"/>
</dbReference>
<dbReference type="GO" id="GO:0015031">
    <property type="term" value="P:protein transport"/>
    <property type="evidence" value="ECO:0007669"/>
    <property type="project" value="UniProtKB-KW"/>
</dbReference>
<evidence type="ECO:0000256" key="3">
    <source>
        <dbReference type="ARBA" id="ARBA00022729"/>
    </source>
</evidence>
<feature type="signal peptide" evidence="6">
    <location>
        <begin position="1"/>
        <end position="20"/>
    </location>
</feature>
<dbReference type="PANTHER" id="PTHR30290">
    <property type="entry name" value="PERIPLASMIC BINDING COMPONENT OF ABC TRANSPORTER"/>
    <property type="match status" value="1"/>
</dbReference>
<dbReference type="PIRSF" id="PIRSF002741">
    <property type="entry name" value="MppA"/>
    <property type="match status" value="1"/>
</dbReference>
<dbReference type="SUPFAM" id="SSF53850">
    <property type="entry name" value="Periplasmic binding protein-like II"/>
    <property type="match status" value="1"/>
</dbReference>
<keyword evidence="3 6" id="KW-0732">Signal</keyword>
<dbReference type="CDD" id="cd08493">
    <property type="entry name" value="PBP2_DppA_like"/>
    <property type="match status" value="1"/>
</dbReference>
<dbReference type="InterPro" id="IPR039424">
    <property type="entry name" value="SBP_5"/>
</dbReference>
<name>A6VBL2_PSEP7</name>
<dbReference type="FunFam" id="3.40.190.10:FF:000036">
    <property type="entry name" value="Dipeptide ABC transporter, substrate-binding protein"/>
    <property type="match status" value="1"/>
</dbReference>
<dbReference type="Gene3D" id="3.90.76.10">
    <property type="entry name" value="Dipeptide-binding Protein, Domain 1"/>
    <property type="match status" value="1"/>
</dbReference>
<accession>A6VBL2</accession>
<evidence type="ECO:0000256" key="1">
    <source>
        <dbReference type="ARBA" id="ARBA00005695"/>
    </source>
</evidence>
<feature type="domain" description="Solute-binding protein family 5" evidence="7">
    <location>
        <begin position="71"/>
        <end position="449"/>
    </location>
</feature>
<dbReference type="FunFam" id="3.10.105.10:FF:000002">
    <property type="entry name" value="Dipeptide ABC transporter, substrate-binding protein"/>
    <property type="match status" value="1"/>
</dbReference>
<evidence type="ECO:0000259" key="7">
    <source>
        <dbReference type="Pfam" id="PF00496"/>
    </source>
</evidence>
<dbReference type="Gene3D" id="3.10.105.10">
    <property type="entry name" value="Dipeptide-binding Protein, Domain 3"/>
    <property type="match status" value="1"/>
</dbReference>
<evidence type="ECO:0000256" key="2">
    <source>
        <dbReference type="ARBA" id="ARBA00022448"/>
    </source>
</evidence>
<organism evidence="8 9">
    <name type="scientific">Pseudomonas paraeruginosa (strain DSM 24068 / PA7)</name>
    <name type="common">Pseudomonas aeruginosa (strain PA7)</name>
    <dbReference type="NCBI Taxonomy" id="381754"/>
    <lineage>
        <taxon>Bacteria</taxon>
        <taxon>Pseudomonadati</taxon>
        <taxon>Pseudomonadota</taxon>
        <taxon>Gammaproteobacteria</taxon>
        <taxon>Pseudomonadales</taxon>
        <taxon>Pseudomonadaceae</taxon>
        <taxon>Pseudomonas</taxon>
        <taxon>Pseudomonas paraeruginosa</taxon>
    </lineage>
</organism>
<dbReference type="Gene3D" id="3.40.190.10">
    <property type="entry name" value="Periplasmic binding protein-like II"/>
    <property type="match status" value="1"/>
</dbReference>
<evidence type="ECO:0000313" key="8">
    <source>
        <dbReference type="EMBL" id="ABR86885.1"/>
    </source>
</evidence>
<reference evidence="8 9" key="1">
    <citation type="submission" date="2007-06" db="EMBL/GenBank/DDBJ databases">
        <authorList>
            <person name="Dodson R.J."/>
            <person name="Harkins D."/>
            <person name="Paulsen I.T."/>
        </authorList>
    </citation>
    <scope>NUCLEOTIDE SEQUENCE [LARGE SCALE GENOMIC DNA]</scope>
    <source>
        <strain evidence="8 9">PA7</strain>
    </source>
</reference>
<dbReference type="InterPro" id="IPR030678">
    <property type="entry name" value="Peptide/Ni-bd"/>
</dbReference>
<reference evidence="8 9" key="2">
    <citation type="journal article" date="2010" name="PLoS ONE">
        <title>Complete genome sequence of the multiresistant taxonomic outlier Pseudomonas aeruginosa PA7.</title>
        <authorList>
            <person name="Roy P.H."/>
            <person name="Tetu S.G."/>
            <person name="Larouche A."/>
            <person name="Elbourne L."/>
            <person name="Tremblay S."/>
            <person name="Ren Q."/>
            <person name="Dodson R."/>
            <person name="Harkins D."/>
            <person name="Shay R."/>
            <person name="Watkins K."/>
            <person name="Mahamoud Y."/>
            <person name="Paulsen I.T."/>
        </authorList>
    </citation>
    <scope>NUCLEOTIDE SEQUENCE [LARGE SCALE GENOMIC DNA]</scope>
    <source>
        <strain evidence="8 9">PA7</strain>
    </source>
</reference>
<dbReference type="InterPro" id="IPR000914">
    <property type="entry name" value="SBP_5_dom"/>
</dbReference>
<evidence type="ECO:0000256" key="6">
    <source>
        <dbReference type="SAM" id="SignalP"/>
    </source>
</evidence>
<dbReference type="HOGENOM" id="CLU_017028_7_0_6"/>